<keyword evidence="5 6" id="KW-0472">Membrane</keyword>
<dbReference type="AlphaFoldDB" id="A0A1I6G795"/>
<dbReference type="RefSeq" id="WP_089804579.1">
    <property type="nucleotide sequence ID" value="NZ_FOYT01000001.1"/>
</dbReference>
<dbReference type="GO" id="GO:0009055">
    <property type="term" value="F:electron transfer activity"/>
    <property type="evidence" value="ECO:0007669"/>
    <property type="project" value="TreeGrafter"/>
</dbReference>
<keyword evidence="4 6" id="KW-1133">Transmembrane helix</keyword>
<feature type="transmembrane region" description="Helical" evidence="6">
    <location>
        <begin position="77"/>
        <end position="97"/>
    </location>
</feature>
<protein>
    <submittedName>
        <fullName evidence="7">Cytochrome d ubiquinol oxidase subunit II</fullName>
    </submittedName>
</protein>
<dbReference type="EMBL" id="FOYT01000001">
    <property type="protein sequence ID" value="SFR38020.1"/>
    <property type="molecule type" value="Genomic_DNA"/>
</dbReference>
<dbReference type="NCBIfam" id="TIGR00203">
    <property type="entry name" value="cydB"/>
    <property type="match status" value="1"/>
</dbReference>
<evidence type="ECO:0000256" key="5">
    <source>
        <dbReference type="ARBA" id="ARBA00023136"/>
    </source>
</evidence>
<evidence type="ECO:0000256" key="1">
    <source>
        <dbReference type="ARBA" id="ARBA00004651"/>
    </source>
</evidence>
<evidence type="ECO:0000313" key="8">
    <source>
        <dbReference type="Proteomes" id="UP000198531"/>
    </source>
</evidence>
<dbReference type="PANTHER" id="PTHR43141:SF4">
    <property type="entry name" value="CYTOCHROME BD2 SUBUNIT II"/>
    <property type="match status" value="1"/>
</dbReference>
<feature type="transmembrane region" description="Helical" evidence="6">
    <location>
        <begin position="236"/>
        <end position="256"/>
    </location>
</feature>
<dbReference type="GO" id="GO:0070069">
    <property type="term" value="C:cytochrome complex"/>
    <property type="evidence" value="ECO:0007669"/>
    <property type="project" value="TreeGrafter"/>
</dbReference>
<evidence type="ECO:0000256" key="6">
    <source>
        <dbReference type="SAM" id="Phobius"/>
    </source>
</evidence>
<feature type="transmembrane region" description="Helical" evidence="6">
    <location>
        <begin position="140"/>
        <end position="159"/>
    </location>
</feature>
<feature type="transmembrane region" description="Helical" evidence="6">
    <location>
        <begin position="203"/>
        <end position="224"/>
    </location>
</feature>
<evidence type="ECO:0000256" key="3">
    <source>
        <dbReference type="ARBA" id="ARBA00022692"/>
    </source>
</evidence>
<dbReference type="PANTHER" id="PTHR43141">
    <property type="entry name" value="CYTOCHROME BD2 SUBUNIT II"/>
    <property type="match status" value="1"/>
</dbReference>
<feature type="transmembrane region" description="Helical" evidence="6">
    <location>
        <begin position="103"/>
        <end position="120"/>
    </location>
</feature>
<keyword evidence="3 6" id="KW-0812">Transmembrane</keyword>
<dbReference type="GO" id="GO:0019646">
    <property type="term" value="P:aerobic electron transport chain"/>
    <property type="evidence" value="ECO:0007669"/>
    <property type="project" value="TreeGrafter"/>
</dbReference>
<keyword evidence="8" id="KW-1185">Reference proteome</keyword>
<comment type="subcellular location">
    <subcellularLocation>
        <location evidence="1">Cell membrane</location>
        <topology evidence="1">Multi-pass membrane protein</topology>
    </subcellularLocation>
</comment>
<proteinExistence type="predicted"/>
<reference evidence="8" key="1">
    <citation type="submission" date="2016-10" db="EMBL/GenBank/DDBJ databases">
        <authorList>
            <person name="Varghese N."/>
            <person name="Submissions S."/>
        </authorList>
    </citation>
    <scope>NUCLEOTIDE SEQUENCE [LARGE SCALE GENOMIC DNA]</scope>
    <source>
        <strain evidence="8">CGMCC 1.7736</strain>
    </source>
</reference>
<dbReference type="Proteomes" id="UP000198531">
    <property type="component" value="Unassembled WGS sequence"/>
</dbReference>
<feature type="transmembrane region" description="Helical" evidence="6">
    <location>
        <begin position="263"/>
        <end position="288"/>
    </location>
</feature>
<name>A0A1I6G795_9EURY</name>
<keyword evidence="2" id="KW-1003">Cell membrane</keyword>
<organism evidence="7 8">
    <name type="scientific">Halogeometricum rufum</name>
    <dbReference type="NCBI Taxonomy" id="553469"/>
    <lineage>
        <taxon>Archaea</taxon>
        <taxon>Methanobacteriati</taxon>
        <taxon>Methanobacteriota</taxon>
        <taxon>Stenosarchaea group</taxon>
        <taxon>Halobacteria</taxon>
        <taxon>Halobacteriales</taxon>
        <taxon>Haloferacaceae</taxon>
        <taxon>Halogeometricum</taxon>
    </lineage>
</organism>
<dbReference type="Pfam" id="PF02322">
    <property type="entry name" value="Cyt_bd_oxida_II"/>
    <property type="match status" value="1"/>
</dbReference>
<dbReference type="OrthoDB" id="205826at2157"/>
<dbReference type="STRING" id="553469.SAMN04487947_0673"/>
<accession>A0A1I6G795</accession>
<feature type="transmembrane region" description="Helical" evidence="6">
    <location>
        <begin position="165"/>
        <end position="191"/>
    </location>
</feature>
<dbReference type="GO" id="GO:0005886">
    <property type="term" value="C:plasma membrane"/>
    <property type="evidence" value="ECO:0007669"/>
    <property type="project" value="UniProtKB-SubCell"/>
</dbReference>
<sequence length="344" mass="36519">MPAFASPLPLQTYGLADGPLFGLPLPEIWFGLVFFMLGTFLFLDGFDFGVGAIFATRDDEEEREQLLSAIGPFWDGNEVWLVVFGGALFAAFPSVYADLFSRNYLLMFAILGALILRGLAPEMYEQRHDEAWQRWWGRAFVAGSVLAPFFLGVFAANWLLGATTILSVASVVVGVAVVALTVVSGAAFLGLKTRGSLRGETARYGTPALAAYLGLVVVAVAYLLVTRPGMRPALLAPASLGLVGLSALLGVAYVAAMRRERYVLALAAAAGLTYGLVTLVAALLYPLVDPVTGLTLSAGIVSTLPLNLMSIASALLLPLIFVYFAVLYSTFRGPVEAGESYAGD</sequence>
<feature type="transmembrane region" description="Helical" evidence="6">
    <location>
        <begin position="28"/>
        <end position="56"/>
    </location>
</feature>
<evidence type="ECO:0000256" key="2">
    <source>
        <dbReference type="ARBA" id="ARBA00022475"/>
    </source>
</evidence>
<dbReference type="InterPro" id="IPR003317">
    <property type="entry name" value="Cyt-d_oxidase_su2"/>
</dbReference>
<gene>
    <name evidence="7" type="ORF">SAMN04487947_0673</name>
</gene>
<evidence type="ECO:0000313" key="7">
    <source>
        <dbReference type="EMBL" id="SFR38020.1"/>
    </source>
</evidence>
<feature type="transmembrane region" description="Helical" evidence="6">
    <location>
        <begin position="308"/>
        <end position="328"/>
    </location>
</feature>
<dbReference type="GO" id="GO:0016682">
    <property type="term" value="F:oxidoreductase activity, acting on diphenols and related substances as donors, oxygen as acceptor"/>
    <property type="evidence" value="ECO:0007669"/>
    <property type="project" value="TreeGrafter"/>
</dbReference>
<evidence type="ECO:0000256" key="4">
    <source>
        <dbReference type="ARBA" id="ARBA00022989"/>
    </source>
</evidence>